<dbReference type="Proteomes" id="UP001596978">
    <property type="component" value="Unassembled WGS sequence"/>
</dbReference>
<feature type="chain" id="PRO_5046282044" evidence="1">
    <location>
        <begin position="20"/>
        <end position="298"/>
    </location>
</feature>
<dbReference type="EMBL" id="JBHTJH010000003">
    <property type="protein sequence ID" value="MFD0860977.1"/>
    <property type="molecule type" value="Genomic_DNA"/>
</dbReference>
<organism evidence="2 3">
    <name type="scientific">Sungkyunkwania multivorans</name>
    <dbReference type="NCBI Taxonomy" id="1173618"/>
    <lineage>
        <taxon>Bacteria</taxon>
        <taxon>Pseudomonadati</taxon>
        <taxon>Bacteroidota</taxon>
        <taxon>Flavobacteriia</taxon>
        <taxon>Flavobacteriales</taxon>
        <taxon>Flavobacteriaceae</taxon>
        <taxon>Sungkyunkwania</taxon>
    </lineage>
</organism>
<gene>
    <name evidence="2" type="ORF">ACFQ1M_02055</name>
</gene>
<accession>A0ABW3CV84</accession>
<reference evidence="3" key="1">
    <citation type="journal article" date="2019" name="Int. J. Syst. Evol. Microbiol.">
        <title>The Global Catalogue of Microorganisms (GCM) 10K type strain sequencing project: providing services to taxonomists for standard genome sequencing and annotation.</title>
        <authorList>
            <consortium name="The Broad Institute Genomics Platform"/>
            <consortium name="The Broad Institute Genome Sequencing Center for Infectious Disease"/>
            <person name="Wu L."/>
            <person name="Ma J."/>
        </authorList>
    </citation>
    <scope>NUCLEOTIDE SEQUENCE [LARGE SCALE GENOMIC DNA]</scope>
    <source>
        <strain evidence="3">CCUG 62952</strain>
    </source>
</reference>
<protein>
    <submittedName>
        <fullName evidence="2">Thioredoxin family protein</fullName>
    </submittedName>
</protein>
<keyword evidence="3" id="KW-1185">Reference proteome</keyword>
<feature type="signal peptide" evidence="1">
    <location>
        <begin position="1"/>
        <end position="19"/>
    </location>
</feature>
<proteinExistence type="predicted"/>
<evidence type="ECO:0000313" key="3">
    <source>
        <dbReference type="Proteomes" id="UP001596978"/>
    </source>
</evidence>
<sequence length="298" mass="34637">MKTIKLTMLMMACYSVSFAQYMNKEILNKKGTPYLIGEINKEGLQRTAYASWFNKNYDEYEVDATAIESFMNDIKEMNILVFMGTWCGDSKREVPRLYKILAEANFPMDQLKVVAVDNRADHYKQSPSHEEKGLNIHRVPTIIFYDKGKEVNRIVERPVNSLEKDISSILNTDEYTPNYKVVAQLHQLFSRKNMRYLRRKREKLAARFKDEVANVYELNTYGRVLVTSGKDEKATFVYELNMELFPEDAIAHFSLGKIYEATDQMKALSFYQNAHSLLPDNQKIKQALEKLQAQMSAN</sequence>
<evidence type="ECO:0000313" key="2">
    <source>
        <dbReference type="EMBL" id="MFD0860977.1"/>
    </source>
</evidence>
<evidence type="ECO:0000256" key="1">
    <source>
        <dbReference type="SAM" id="SignalP"/>
    </source>
</evidence>
<name>A0ABW3CV84_9FLAO</name>
<dbReference type="InterPro" id="IPR036249">
    <property type="entry name" value="Thioredoxin-like_sf"/>
</dbReference>
<dbReference type="InterPro" id="IPR011990">
    <property type="entry name" value="TPR-like_helical_dom_sf"/>
</dbReference>
<comment type="caution">
    <text evidence="2">The sequence shown here is derived from an EMBL/GenBank/DDBJ whole genome shotgun (WGS) entry which is preliminary data.</text>
</comment>
<dbReference type="SUPFAM" id="SSF48452">
    <property type="entry name" value="TPR-like"/>
    <property type="match status" value="1"/>
</dbReference>
<dbReference type="Gene3D" id="1.25.40.10">
    <property type="entry name" value="Tetratricopeptide repeat domain"/>
    <property type="match status" value="1"/>
</dbReference>
<dbReference type="Gene3D" id="3.40.30.10">
    <property type="entry name" value="Glutaredoxin"/>
    <property type="match status" value="1"/>
</dbReference>
<dbReference type="RefSeq" id="WP_386403126.1">
    <property type="nucleotide sequence ID" value="NZ_JBHTJH010000003.1"/>
</dbReference>
<dbReference type="SUPFAM" id="SSF52833">
    <property type="entry name" value="Thioredoxin-like"/>
    <property type="match status" value="1"/>
</dbReference>
<keyword evidence="1" id="KW-0732">Signal</keyword>
<dbReference type="Pfam" id="PF14595">
    <property type="entry name" value="Thioredoxin_9"/>
    <property type="match status" value="1"/>
</dbReference>
<dbReference type="CDD" id="cd02947">
    <property type="entry name" value="TRX_family"/>
    <property type="match status" value="1"/>
</dbReference>